<dbReference type="InterPro" id="IPR020556">
    <property type="entry name" value="Amidase_CS"/>
</dbReference>
<dbReference type="Pfam" id="PF01425">
    <property type="entry name" value="Amidase"/>
    <property type="match status" value="1"/>
</dbReference>
<dbReference type="InterPro" id="IPR000120">
    <property type="entry name" value="Amidase"/>
</dbReference>
<accession>A0AAI8KCR6</accession>
<dbReference type="InterPro" id="IPR023631">
    <property type="entry name" value="Amidase_dom"/>
</dbReference>
<dbReference type="EMBL" id="CP031641">
    <property type="protein sequence ID" value="AXO89317.1"/>
    <property type="molecule type" value="Genomic_DNA"/>
</dbReference>
<evidence type="ECO:0000259" key="1">
    <source>
        <dbReference type="Pfam" id="PF01425"/>
    </source>
</evidence>
<dbReference type="GO" id="GO:0003824">
    <property type="term" value="F:catalytic activity"/>
    <property type="evidence" value="ECO:0007669"/>
    <property type="project" value="InterPro"/>
</dbReference>
<proteinExistence type="predicted"/>
<sequence length="474" mass="50778">MDDLTDTGLATRPAWELAAEIRAGHLSARELTQACLAQLEHYNPTLNALVTVDAQGALERAEAADQRQAKGEALGALHGLPVAHKDSFLTAGMRTTWGSKVYAEHVPDQDSLIVQRQAAAGSILLGKSNLPEFGAGSQTFNEVFGATRNPYAPELTCGGSSGGSAVALATGMVALADGTDMGGSLRNPASFCNIVGLRPSIGRVPNLPNANSFGQLTVAGPMGRCVADVALLLSVIAGQHPRDPLSLQSHTHPLTTLAEHDFKGARIAYSPDLGGLPVDPQVRAVTEAGVRRLDELGCTVELAEPDFTGGARAFQVLRALTYAGGYADLLQVNRHLLKDTVIWNIEQASTFTAQDVMDAEAVRARLFRELQALLERFDFLVSPVSQVLPFPVEQPYVTQIGEQPMQTYIDWMNSCSLITLTGHPALSLPCGFSEQGLPVGLQIVGRYRDEQRLLAFAHALESINRPYTTRPLAR</sequence>
<gene>
    <name evidence="2" type="ORF">DZC75_15380</name>
</gene>
<dbReference type="Proteomes" id="UP000258127">
    <property type="component" value="Chromosome"/>
</dbReference>
<evidence type="ECO:0000313" key="3">
    <source>
        <dbReference type="Proteomes" id="UP000258127"/>
    </source>
</evidence>
<organism evidence="2 3">
    <name type="scientific">Pseudomonas parafulva</name>
    <dbReference type="NCBI Taxonomy" id="157782"/>
    <lineage>
        <taxon>Bacteria</taxon>
        <taxon>Pseudomonadati</taxon>
        <taxon>Pseudomonadota</taxon>
        <taxon>Gammaproteobacteria</taxon>
        <taxon>Pseudomonadales</taxon>
        <taxon>Pseudomonadaceae</taxon>
        <taxon>Pseudomonas</taxon>
    </lineage>
</organism>
<name>A0AAI8KCR6_9PSED</name>
<keyword evidence="3" id="KW-1185">Reference proteome</keyword>
<evidence type="ECO:0000313" key="2">
    <source>
        <dbReference type="EMBL" id="AXO89317.1"/>
    </source>
</evidence>
<dbReference type="InterPro" id="IPR036928">
    <property type="entry name" value="AS_sf"/>
</dbReference>
<dbReference type="Gene3D" id="3.90.1300.10">
    <property type="entry name" value="Amidase signature (AS) domain"/>
    <property type="match status" value="1"/>
</dbReference>
<reference evidence="2 3" key="1">
    <citation type="submission" date="2018-08" db="EMBL/GenBank/DDBJ databases">
        <authorList>
            <person name="Lee Y."/>
            <person name="Kakembo D."/>
        </authorList>
    </citation>
    <scope>NUCLEOTIDE SEQUENCE [LARGE SCALE GENOMIC DNA]</scope>
    <source>
        <strain evidence="2 3">JBCS1880</strain>
    </source>
</reference>
<dbReference type="PANTHER" id="PTHR11895">
    <property type="entry name" value="TRANSAMIDASE"/>
    <property type="match status" value="1"/>
</dbReference>
<dbReference type="AlphaFoldDB" id="A0AAI8KCR6"/>
<dbReference type="NCBIfam" id="NF005686">
    <property type="entry name" value="PRK07486.1"/>
    <property type="match status" value="1"/>
</dbReference>
<dbReference type="PROSITE" id="PS00571">
    <property type="entry name" value="AMIDASES"/>
    <property type="match status" value="1"/>
</dbReference>
<protein>
    <submittedName>
        <fullName evidence="2">Amidase</fullName>
    </submittedName>
</protein>
<dbReference type="RefSeq" id="WP_116888729.1">
    <property type="nucleotide sequence ID" value="NZ_CP031641.1"/>
</dbReference>
<feature type="domain" description="Amidase" evidence="1">
    <location>
        <begin position="30"/>
        <end position="454"/>
    </location>
</feature>
<dbReference type="PANTHER" id="PTHR11895:SF76">
    <property type="entry name" value="INDOLEACETAMIDE HYDROLASE"/>
    <property type="match status" value="1"/>
</dbReference>
<dbReference type="SUPFAM" id="SSF75304">
    <property type="entry name" value="Amidase signature (AS) enzymes"/>
    <property type="match status" value="1"/>
</dbReference>